<evidence type="ECO:0000256" key="3">
    <source>
        <dbReference type="ARBA" id="ARBA00022516"/>
    </source>
</evidence>
<feature type="active site" evidence="12">
    <location>
        <position position="237"/>
    </location>
</feature>
<keyword evidence="9 12" id="KW-0472">Membrane</keyword>
<feature type="active site" evidence="12">
    <location>
        <position position="230"/>
    </location>
</feature>
<dbReference type="InterPro" id="IPR025202">
    <property type="entry name" value="PLD-like_dom"/>
</dbReference>
<feature type="active site" evidence="12">
    <location>
        <position position="232"/>
    </location>
</feature>
<dbReference type="PANTHER" id="PTHR21248:SF22">
    <property type="entry name" value="PHOSPHOLIPASE D"/>
    <property type="match status" value="1"/>
</dbReference>
<dbReference type="NCBIfam" id="TIGR04265">
    <property type="entry name" value="bac_cardiolipin"/>
    <property type="match status" value="1"/>
</dbReference>
<evidence type="ECO:0000256" key="10">
    <source>
        <dbReference type="ARBA" id="ARBA00023209"/>
    </source>
</evidence>
<name>A0ABT8N3Q7_9BACL</name>
<keyword evidence="6" id="KW-0677">Repeat</keyword>
<dbReference type="PANTHER" id="PTHR21248">
    <property type="entry name" value="CARDIOLIPIN SYNTHASE"/>
    <property type="match status" value="1"/>
</dbReference>
<evidence type="ECO:0000256" key="5">
    <source>
        <dbReference type="ARBA" id="ARBA00022692"/>
    </source>
</evidence>
<keyword evidence="8 12" id="KW-0443">Lipid metabolism</keyword>
<feature type="domain" description="PLD phosphodiesterase" evidence="14">
    <location>
        <begin position="225"/>
        <end position="252"/>
    </location>
</feature>
<keyword evidence="2 12" id="KW-1003">Cell membrane</keyword>
<evidence type="ECO:0000259" key="14">
    <source>
        <dbReference type="PROSITE" id="PS50035"/>
    </source>
</evidence>
<comment type="caution">
    <text evidence="15">The sequence shown here is derived from an EMBL/GenBank/DDBJ whole genome shotgun (WGS) entry which is preliminary data.</text>
</comment>
<dbReference type="EMBL" id="JAUJWV010000001">
    <property type="protein sequence ID" value="MDN7242518.1"/>
    <property type="molecule type" value="Genomic_DNA"/>
</dbReference>
<reference evidence="15 16" key="1">
    <citation type="submission" date="2023-06" db="EMBL/GenBank/DDBJ databases">
        <title>Novel species in genus Planococcus.</title>
        <authorList>
            <person name="Ning S."/>
        </authorList>
    </citation>
    <scope>NUCLEOTIDE SEQUENCE [LARGE SCALE GENOMIC DNA]</scope>
    <source>
        <strain evidence="15 16">N028</strain>
    </source>
</reference>
<keyword evidence="11 12" id="KW-1208">Phospholipid metabolism</keyword>
<comment type="catalytic activity">
    <reaction evidence="12">
        <text>2 a 1,2-diacyl-sn-glycero-3-phospho-(1'-sn-glycerol) = a cardiolipin + glycerol</text>
        <dbReference type="Rhea" id="RHEA:31451"/>
        <dbReference type="ChEBI" id="CHEBI:17754"/>
        <dbReference type="ChEBI" id="CHEBI:62237"/>
        <dbReference type="ChEBI" id="CHEBI:64716"/>
    </reaction>
</comment>
<gene>
    <name evidence="15" type="primary">cls</name>
    <name evidence="15" type="ORF">QWY14_11950</name>
</gene>
<keyword evidence="10 12" id="KW-0594">Phospholipid biosynthesis</keyword>
<organism evidence="15 16">
    <name type="scientific">Planococcus shixiaomingii</name>
    <dbReference type="NCBI Taxonomy" id="3058393"/>
    <lineage>
        <taxon>Bacteria</taxon>
        <taxon>Bacillati</taxon>
        <taxon>Bacillota</taxon>
        <taxon>Bacilli</taxon>
        <taxon>Bacillales</taxon>
        <taxon>Caryophanaceae</taxon>
        <taxon>Planococcus</taxon>
    </lineage>
</organism>
<dbReference type="SUPFAM" id="SSF56024">
    <property type="entry name" value="Phospholipase D/nuclease"/>
    <property type="match status" value="2"/>
</dbReference>
<dbReference type="SMART" id="SM00155">
    <property type="entry name" value="PLDc"/>
    <property type="match status" value="2"/>
</dbReference>
<evidence type="ECO:0000256" key="9">
    <source>
        <dbReference type="ARBA" id="ARBA00023136"/>
    </source>
</evidence>
<comment type="subcellular location">
    <subcellularLocation>
        <location evidence="1 12">Cell membrane</location>
        <topology evidence="1 12">Multi-pass membrane protein</topology>
    </subcellularLocation>
</comment>
<evidence type="ECO:0000256" key="8">
    <source>
        <dbReference type="ARBA" id="ARBA00023098"/>
    </source>
</evidence>
<feature type="active site" evidence="12">
    <location>
        <position position="408"/>
    </location>
</feature>
<sequence length="490" mass="56040">MAADWWNSLGWWNLVSNLVFLLNAGLALFILFIERKRASSKWAWVMTLFFLPILGFLLYLFFGQPHRKNKSKHATTYMNQEIQDHSEQQLSQIDRGTFSFPSAVADEWQHLIRMNLKNETAPFTYHNRLQIYTDGKRKFDALFKDIEAAKDHIHLEYYLVNNDDMGRSLIGLLTEKAKQGVEVLFLYDDIGSNSLSKKFFHDFFQAGGKAAASLPSKLPFANPRVNYRNHRKIAIIDGKFGYIGGFNVGDEYLGRNGKFGYWRDTHLRVEGEAVYSLQHRFLTDWNETTKKYFKTYEDNYFPSADLVEGVGMQVVASGPDELIDQIKNGYLRMIAQAREFVYIQTPYLVPDLAVLDALRTAALSGIDVRVMIPNKADHIFVYSASLSFAKELAGFGVKVYAYDNGFLHAKTLVVDGKAFSVGSANMDVRSFTLNYEANAFVYDAEAAEEMVQIFLNDVKLSKELTTEYFRDFSLSNRLRLRVAELVAPIL</sequence>
<dbReference type="InterPro" id="IPR027379">
    <property type="entry name" value="CLS_N"/>
</dbReference>
<dbReference type="Proteomes" id="UP001172055">
    <property type="component" value="Unassembled WGS sequence"/>
</dbReference>
<feature type="active site" evidence="12">
    <location>
        <position position="415"/>
    </location>
</feature>
<keyword evidence="5 12" id="KW-0812">Transmembrane</keyword>
<comment type="function">
    <text evidence="12">Catalyzes the reversible phosphatidyl group transfer from one phosphatidylglycerol molecule to another to form cardiolipin (CL) (diphosphatidylglycerol) and glycerol.</text>
</comment>
<evidence type="ECO:0000256" key="11">
    <source>
        <dbReference type="ARBA" id="ARBA00023264"/>
    </source>
</evidence>
<dbReference type="PROSITE" id="PS50035">
    <property type="entry name" value="PLD"/>
    <property type="match status" value="2"/>
</dbReference>
<keyword evidence="16" id="KW-1185">Reference proteome</keyword>
<dbReference type="InterPro" id="IPR001736">
    <property type="entry name" value="PLipase_D/transphosphatidylase"/>
</dbReference>
<evidence type="ECO:0000256" key="6">
    <source>
        <dbReference type="ARBA" id="ARBA00022737"/>
    </source>
</evidence>
<dbReference type="HAMAP" id="MF_01916">
    <property type="entry name" value="Cardiolipin_synth_Cls"/>
    <property type="match status" value="1"/>
</dbReference>
<feature type="domain" description="PLD phosphodiesterase" evidence="14">
    <location>
        <begin position="403"/>
        <end position="430"/>
    </location>
</feature>
<keyword evidence="4 12" id="KW-0808">Transferase</keyword>
<accession>A0ABT8N3Q7</accession>
<feature type="active site" evidence="12">
    <location>
        <position position="410"/>
    </location>
</feature>
<dbReference type="CDD" id="cd09112">
    <property type="entry name" value="PLDc_CLS_2"/>
    <property type="match status" value="1"/>
</dbReference>
<feature type="transmembrane region" description="Helical" evidence="12">
    <location>
        <begin position="42"/>
        <end position="62"/>
    </location>
</feature>
<evidence type="ECO:0000256" key="2">
    <source>
        <dbReference type="ARBA" id="ARBA00022475"/>
    </source>
</evidence>
<comment type="similarity">
    <text evidence="12">Belongs to the phospholipase D family. Cardiolipin synthase subfamily.</text>
</comment>
<keyword evidence="3 12" id="KW-0444">Lipid biosynthesis</keyword>
<evidence type="ECO:0000256" key="7">
    <source>
        <dbReference type="ARBA" id="ARBA00022989"/>
    </source>
</evidence>
<dbReference type="InterPro" id="IPR030874">
    <property type="entry name" value="Cardiolipin_synth_Firmi"/>
</dbReference>
<proteinExistence type="inferred from homology"/>
<dbReference type="CDD" id="cd09110">
    <property type="entry name" value="PLDc_CLS_1"/>
    <property type="match status" value="1"/>
</dbReference>
<protein>
    <recommendedName>
        <fullName evidence="12 13">Cardiolipin synthase</fullName>
        <shortName evidence="12">CL synthase</shortName>
        <ecNumber evidence="12 13">2.7.8.-</ecNumber>
    </recommendedName>
</protein>
<feature type="transmembrane region" description="Helical" evidence="12">
    <location>
        <begin position="12"/>
        <end position="33"/>
    </location>
</feature>
<dbReference type="EC" id="2.7.8.-" evidence="12 13"/>
<dbReference type="Pfam" id="PF13396">
    <property type="entry name" value="PLDc_N"/>
    <property type="match status" value="1"/>
</dbReference>
<dbReference type="Gene3D" id="3.30.870.10">
    <property type="entry name" value="Endonuclease Chain A"/>
    <property type="match status" value="2"/>
</dbReference>
<evidence type="ECO:0000256" key="1">
    <source>
        <dbReference type="ARBA" id="ARBA00004651"/>
    </source>
</evidence>
<evidence type="ECO:0000256" key="13">
    <source>
        <dbReference type="NCBIfam" id="TIGR04265"/>
    </source>
</evidence>
<dbReference type="Pfam" id="PF13091">
    <property type="entry name" value="PLDc_2"/>
    <property type="match status" value="2"/>
</dbReference>
<evidence type="ECO:0000313" key="15">
    <source>
        <dbReference type="EMBL" id="MDN7242518.1"/>
    </source>
</evidence>
<evidence type="ECO:0000256" key="12">
    <source>
        <dbReference type="HAMAP-Rule" id="MF_01916"/>
    </source>
</evidence>
<evidence type="ECO:0000256" key="4">
    <source>
        <dbReference type="ARBA" id="ARBA00022679"/>
    </source>
</evidence>
<keyword evidence="7 12" id="KW-1133">Transmembrane helix</keyword>
<dbReference type="InterPro" id="IPR022924">
    <property type="entry name" value="Cardiolipin_synthase"/>
</dbReference>
<evidence type="ECO:0000313" key="16">
    <source>
        <dbReference type="Proteomes" id="UP001172055"/>
    </source>
</evidence>